<sequence>MSTTNCSELDLELGELLQEFNDVVKELSTPHASEHVLRDVQRHTALRDADDSDYCSEASLVNSLNASQEELNIPSMTTAPKARLGDTSDLQSFIENLDRELAEM</sequence>
<organism evidence="1 2">
    <name type="scientific">Carassius auratus</name>
    <name type="common">Goldfish</name>
    <dbReference type="NCBI Taxonomy" id="7957"/>
    <lineage>
        <taxon>Eukaryota</taxon>
        <taxon>Metazoa</taxon>
        <taxon>Chordata</taxon>
        <taxon>Craniata</taxon>
        <taxon>Vertebrata</taxon>
        <taxon>Euteleostomi</taxon>
        <taxon>Actinopterygii</taxon>
        <taxon>Neopterygii</taxon>
        <taxon>Teleostei</taxon>
        <taxon>Ostariophysi</taxon>
        <taxon>Cypriniformes</taxon>
        <taxon>Cyprinidae</taxon>
        <taxon>Cyprininae</taxon>
        <taxon>Carassius</taxon>
    </lineage>
</organism>
<dbReference type="PANTHER" id="PTHR32193:SF5">
    <property type="entry name" value="RGCC PROTEIN"/>
    <property type="match status" value="1"/>
</dbReference>
<dbReference type="KEGG" id="caua:113113581"/>
<dbReference type="AlphaFoldDB" id="A0A6P6QTH3"/>
<evidence type="ECO:0000313" key="1">
    <source>
        <dbReference type="Proteomes" id="UP000515129"/>
    </source>
</evidence>
<protein>
    <submittedName>
        <fullName evidence="2">Regulator of cell cycle RGCC-like</fullName>
    </submittedName>
</protein>
<evidence type="ECO:0000313" key="2">
    <source>
        <dbReference type="RefSeq" id="XP_026135640.1"/>
    </source>
</evidence>
<proteinExistence type="predicted"/>
<dbReference type="PANTHER" id="PTHR32193">
    <property type="entry name" value="REGULATOR OF CELL CYCLE RGCC"/>
    <property type="match status" value="1"/>
</dbReference>
<reference evidence="2" key="1">
    <citation type="submission" date="2025-08" db="UniProtKB">
        <authorList>
            <consortium name="RefSeq"/>
        </authorList>
    </citation>
    <scope>IDENTIFICATION</scope>
    <source>
        <strain evidence="2">Wakin</strain>
        <tissue evidence="2">Muscle</tissue>
    </source>
</reference>
<dbReference type="RefSeq" id="XP_026135640.1">
    <property type="nucleotide sequence ID" value="XM_026279855.1"/>
</dbReference>
<dbReference type="GO" id="GO:0051726">
    <property type="term" value="P:regulation of cell cycle"/>
    <property type="evidence" value="ECO:0007669"/>
    <property type="project" value="InterPro"/>
</dbReference>
<dbReference type="Proteomes" id="UP000515129">
    <property type="component" value="Chromosome 14"/>
</dbReference>
<dbReference type="GeneID" id="113113581"/>
<dbReference type="OrthoDB" id="9887289at2759"/>
<keyword evidence="1" id="KW-1185">Reference proteome</keyword>
<dbReference type="Pfam" id="PF15151">
    <property type="entry name" value="RGCC"/>
    <property type="match status" value="1"/>
</dbReference>
<accession>A0A6P6QTH3</accession>
<gene>
    <name evidence="2" type="primary">LOC113113581</name>
</gene>
<name>A0A6P6QTH3_CARAU</name>
<dbReference type="InterPro" id="IPR029252">
    <property type="entry name" value="RGCC"/>
</dbReference>